<evidence type="ECO:0000256" key="2">
    <source>
        <dbReference type="ARBA" id="ARBA00022692"/>
    </source>
</evidence>
<reference evidence="7" key="1">
    <citation type="submission" date="2020-07" db="EMBL/GenBank/DDBJ databases">
        <title>Genome sequence and genetic diversity analysis of an under-domesticated orphan crop, white fonio (Digitaria exilis).</title>
        <authorList>
            <person name="Bennetzen J.L."/>
            <person name="Chen S."/>
            <person name="Ma X."/>
            <person name="Wang X."/>
            <person name="Yssel A.E.J."/>
            <person name="Chaluvadi S.R."/>
            <person name="Johnson M."/>
            <person name="Gangashetty P."/>
            <person name="Hamidou F."/>
            <person name="Sanogo M.D."/>
            <person name="Zwaenepoel A."/>
            <person name="Wallace J."/>
            <person name="Van De Peer Y."/>
            <person name="Van Deynze A."/>
        </authorList>
    </citation>
    <scope>NUCLEOTIDE SEQUENCE</scope>
    <source>
        <tissue evidence="7">Leaves</tissue>
    </source>
</reference>
<dbReference type="AlphaFoldDB" id="A0A835C3A4"/>
<dbReference type="PANTHER" id="PTHR11132">
    <property type="entry name" value="SOLUTE CARRIER FAMILY 35"/>
    <property type="match status" value="1"/>
</dbReference>
<dbReference type="GO" id="GO:0016020">
    <property type="term" value="C:membrane"/>
    <property type="evidence" value="ECO:0007669"/>
    <property type="project" value="UniProtKB-SubCell"/>
</dbReference>
<comment type="subcellular location">
    <subcellularLocation>
        <location evidence="1">Membrane</location>
        <topology evidence="1">Multi-pass membrane protein</topology>
    </subcellularLocation>
</comment>
<evidence type="ECO:0000313" key="7">
    <source>
        <dbReference type="EMBL" id="KAF8720497.1"/>
    </source>
</evidence>
<dbReference type="Pfam" id="PF03151">
    <property type="entry name" value="TPT"/>
    <property type="match status" value="1"/>
</dbReference>
<evidence type="ECO:0000259" key="6">
    <source>
        <dbReference type="Pfam" id="PF03151"/>
    </source>
</evidence>
<dbReference type="OrthoDB" id="5547497at2759"/>
<feature type="domain" description="Sugar phosphate transporter" evidence="6">
    <location>
        <begin position="24"/>
        <end position="293"/>
    </location>
</feature>
<keyword evidence="4 5" id="KW-0472">Membrane</keyword>
<comment type="caution">
    <text evidence="7">The sequence shown here is derived from an EMBL/GenBank/DDBJ whole genome shotgun (WGS) entry which is preliminary data.</text>
</comment>
<keyword evidence="2 5" id="KW-0812">Transmembrane</keyword>
<dbReference type="Proteomes" id="UP000636709">
    <property type="component" value="Unassembled WGS sequence"/>
</dbReference>
<keyword evidence="8" id="KW-1185">Reference proteome</keyword>
<feature type="transmembrane region" description="Helical" evidence="5">
    <location>
        <begin position="283"/>
        <end position="302"/>
    </location>
</feature>
<organism evidence="7 8">
    <name type="scientific">Digitaria exilis</name>
    <dbReference type="NCBI Taxonomy" id="1010633"/>
    <lineage>
        <taxon>Eukaryota</taxon>
        <taxon>Viridiplantae</taxon>
        <taxon>Streptophyta</taxon>
        <taxon>Embryophyta</taxon>
        <taxon>Tracheophyta</taxon>
        <taxon>Spermatophyta</taxon>
        <taxon>Magnoliopsida</taxon>
        <taxon>Liliopsida</taxon>
        <taxon>Poales</taxon>
        <taxon>Poaceae</taxon>
        <taxon>PACMAD clade</taxon>
        <taxon>Panicoideae</taxon>
        <taxon>Panicodae</taxon>
        <taxon>Paniceae</taxon>
        <taxon>Anthephorinae</taxon>
        <taxon>Digitaria</taxon>
    </lineage>
</organism>
<evidence type="ECO:0000313" key="8">
    <source>
        <dbReference type="Proteomes" id="UP000636709"/>
    </source>
</evidence>
<gene>
    <name evidence="7" type="ORF">HU200_023743</name>
</gene>
<feature type="transmembrane region" description="Helical" evidence="5">
    <location>
        <begin position="75"/>
        <end position="96"/>
    </location>
</feature>
<evidence type="ECO:0000256" key="5">
    <source>
        <dbReference type="SAM" id="Phobius"/>
    </source>
</evidence>
<feature type="transmembrane region" description="Helical" evidence="5">
    <location>
        <begin position="223"/>
        <end position="247"/>
    </location>
</feature>
<sequence>MSSDGGAATSWIGVTGALGLSVTSSVAIVICNKHLISSLGFFFATTLTSWHLGVTFITLHVAQRLRFFEPKPVDVATVVSFGMLNGIFIGLLNLCLGFNSVGFYQMTKLAIIPFTMLLETIFLDKKFSQSIKASVVVLLLGVGISSVTDLQLNLVGSIISALSIVATCVGQILTNQIQRRLEVSSTQLLYQPSPYQSAVLLVAGPFVDKFLTKRDVFAFHYTFPVVAFIVLSCSIAVCVNLCTFLVIGTTSPVTFQVLGHLKTCLVLSFGYVLLRDPFTARNVVGIVIAVFGMGLTPTTPSLRVPRRV</sequence>
<evidence type="ECO:0000256" key="1">
    <source>
        <dbReference type="ARBA" id="ARBA00004141"/>
    </source>
</evidence>
<keyword evidence="3 5" id="KW-1133">Transmembrane helix</keyword>
<proteinExistence type="predicted"/>
<dbReference type="InterPro" id="IPR004853">
    <property type="entry name" value="Sugar_P_trans_dom"/>
</dbReference>
<evidence type="ECO:0000256" key="4">
    <source>
        <dbReference type="ARBA" id="ARBA00023136"/>
    </source>
</evidence>
<accession>A0A835C3A4</accession>
<evidence type="ECO:0000256" key="3">
    <source>
        <dbReference type="ARBA" id="ARBA00022989"/>
    </source>
</evidence>
<dbReference type="EMBL" id="JACEFO010001695">
    <property type="protein sequence ID" value="KAF8720497.1"/>
    <property type="molecule type" value="Genomic_DNA"/>
</dbReference>
<protein>
    <recommendedName>
        <fullName evidence="6">Sugar phosphate transporter domain-containing protein</fullName>
    </recommendedName>
</protein>
<feature type="transmembrane region" description="Helical" evidence="5">
    <location>
        <begin position="253"/>
        <end position="274"/>
    </location>
</feature>
<feature type="transmembrane region" description="Helical" evidence="5">
    <location>
        <begin position="12"/>
        <end position="32"/>
    </location>
</feature>
<dbReference type="InterPro" id="IPR050186">
    <property type="entry name" value="TPT_transporter"/>
</dbReference>
<feature type="transmembrane region" description="Helical" evidence="5">
    <location>
        <begin position="39"/>
        <end position="63"/>
    </location>
</feature>
<name>A0A835C3A4_9POAL</name>